<evidence type="ECO:0000256" key="3">
    <source>
        <dbReference type="ARBA" id="ARBA00022989"/>
    </source>
</evidence>
<evidence type="ECO:0000256" key="4">
    <source>
        <dbReference type="ARBA" id="ARBA00023040"/>
    </source>
</evidence>
<accession>A0A137NZ55</accession>
<keyword evidence="3 7" id="KW-1133">Transmembrane helix</keyword>
<feature type="transmembrane region" description="Helical" evidence="7">
    <location>
        <begin position="20"/>
        <end position="39"/>
    </location>
</feature>
<dbReference type="CDD" id="cd00637">
    <property type="entry name" value="7tm_classA_rhodopsin-like"/>
    <property type="match status" value="1"/>
</dbReference>
<evidence type="ECO:0000256" key="6">
    <source>
        <dbReference type="ARBA" id="ARBA00023170"/>
    </source>
</evidence>
<keyword evidence="5 7" id="KW-0472">Membrane</keyword>
<evidence type="ECO:0000256" key="5">
    <source>
        <dbReference type="ARBA" id="ARBA00023136"/>
    </source>
</evidence>
<feature type="transmembrane region" description="Helical" evidence="7">
    <location>
        <begin position="264"/>
        <end position="283"/>
    </location>
</feature>
<dbReference type="Gene3D" id="1.20.1070.10">
    <property type="entry name" value="Rhodopsin 7-helix transmembrane proteins"/>
    <property type="match status" value="1"/>
</dbReference>
<dbReference type="GO" id="GO:0004930">
    <property type="term" value="F:G protein-coupled receptor activity"/>
    <property type="evidence" value="ECO:0007669"/>
    <property type="project" value="UniProtKB-KW"/>
</dbReference>
<sequence>MDYNTIRERARPINTIVSSLAMVISSFGILLGSTLLIIIAKKKWSKLYIDLKLVSITIFVDLILSIWSIISSILDLTDKIDYIASQVGCTISATISTIIFTGTVNCVAVTAIERYALIVLEASIADHFYYCILLGFTLISIIGCTVTIVLKGFSVHPTSIYCMNDLQTSAGRIGLGFVGFSEIFSLIIVYFCYISIILARRRSAFQTKKEFPMQFKNIDTKGKSTIFKSSLIIIGITLSNAPYLIITLISLARYELYTPVLDGITTLCLILNSIFNIFLILGMQPDLSDELKTCLKTRFFK</sequence>
<keyword evidence="2 7" id="KW-0812">Transmembrane</keyword>
<feature type="transmembrane region" description="Helical" evidence="7">
    <location>
        <begin position="128"/>
        <end position="153"/>
    </location>
</feature>
<feature type="transmembrane region" description="Helical" evidence="7">
    <location>
        <begin position="82"/>
        <end position="107"/>
    </location>
</feature>
<dbReference type="PROSITE" id="PS00237">
    <property type="entry name" value="G_PROTEIN_RECEP_F1_1"/>
    <property type="match status" value="1"/>
</dbReference>
<keyword evidence="10" id="KW-1185">Reference proteome</keyword>
<dbReference type="PANTHER" id="PTHR24240">
    <property type="entry name" value="OPSIN"/>
    <property type="match status" value="1"/>
</dbReference>
<keyword evidence="4" id="KW-0297">G-protein coupled receptor</keyword>
<dbReference type="SUPFAM" id="SSF81321">
    <property type="entry name" value="Family A G protein-coupled receptor-like"/>
    <property type="match status" value="1"/>
</dbReference>
<evidence type="ECO:0000313" key="9">
    <source>
        <dbReference type="EMBL" id="KXN68096.1"/>
    </source>
</evidence>
<evidence type="ECO:0000313" key="10">
    <source>
        <dbReference type="Proteomes" id="UP000070444"/>
    </source>
</evidence>
<gene>
    <name evidence="9" type="ORF">CONCODRAFT_9737</name>
</gene>
<evidence type="ECO:0000256" key="1">
    <source>
        <dbReference type="ARBA" id="ARBA00004141"/>
    </source>
</evidence>
<dbReference type="EMBL" id="KQ964596">
    <property type="protein sequence ID" value="KXN68096.1"/>
    <property type="molecule type" value="Genomic_DNA"/>
</dbReference>
<dbReference type="GO" id="GO:0016020">
    <property type="term" value="C:membrane"/>
    <property type="evidence" value="ECO:0007669"/>
    <property type="project" value="UniProtKB-SubCell"/>
</dbReference>
<reference evidence="9 10" key="1">
    <citation type="journal article" date="2015" name="Genome Biol. Evol.">
        <title>Phylogenomic analyses indicate that early fungi evolved digesting cell walls of algal ancestors of land plants.</title>
        <authorList>
            <person name="Chang Y."/>
            <person name="Wang S."/>
            <person name="Sekimoto S."/>
            <person name="Aerts A.L."/>
            <person name="Choi C."/>
            <person name="Clum A."/>
            <person name="LaButti K.M."/>
            <person name="Lindquist E.A."/>
            <person name="Yee Ngan C."/>
            <person name="Ohm R.A."/>
            <person name="Salamov A.A."/>
            <person name="Grigoriev I.V."/>
            <person name="Spatafora J.W."/>
            <person name="Berbee M.L."/>
        </authorList>
    </citation>
    <scope>NUCLEOTIDE SEQUENCE [LARGE SCALE GENOMIC DNA]</scope>
    <source>
        <strain evidence="9 10">NRRL 28638</strain>
    </source>
</reference>
<feature type="transmembrane region" description="Helical" evidence="7">
    <location>
        <begin position="231"/>
        <end position="252"/>
    </location>
</feature>
<dbReference type="AlphaFoldDB" id="A0A137NZ55"/>
<evidence type="ECO:0000256" key="7">
    <source>
        <dbReference type="SAM" id="Phobius"/>
    </source>
</evidence>
<comment type="subcellular location">
    <subcellularLocation>
        <location evidence="1">Membrane</location>
        <topology evidence="1">Multi-pass membrane protein</topology>
    </subcellularLocation>
</comment>
<keyword evidence="4" id="KW-0807">Transducer</keyword>
<dbReference type="Proteomes" id="UP000070444">
    <property type="component" value="Unassembled WGS sequence"/>
</dbReference>
<feature type="domain" description="G-protein coupled receptors family 1 profile" evidence="8">
    <location>
        <begin position="32"/>
        <end position="280"/>
    </location>
</feature>
<organism evidence="9 10">
    <name type="scientific">Conidiobolus coronatus (strain ATCC 28846 / CBS 209.66 / NRRL 28638)</name>
    <name type="common">Delacroixia coronata</name>
    <dbReference type="NCBI Taxonomy" id="796925"/>
    <lineage>
        <taxon>Eukaryota</taxon>
        <taxon>Fungi</taxon>
        <taxon>Fungi incertae sedis</taxon>
        <taxon>Zoopagomycota</taxon>
        <taxon>Entomophthoromycotina</taxon>
        <taxon>Entomophthoromycetes</taxon>
        <taxon>Entomophthorales</taxon>
        <taxon>Ancylistaceae</taxon>
        <taxon>Conidiobolus</taxon>
    </lineage>
</organism>
<feature type="transmembrane region" description="Helical" evidence="7">
    <location>
        <begin position="51"/>
        <end position="70"/>
    </location>
</feature>
<dbReference type="PROSITE" id="PS50262">
    <property type="entry name" value="G_PROTEIN_RECEP_F1_2"/>
    <property type="match status" value="1"/>
</dbReference>
<dbReference type="InterPro" id="IPR017452">
    <property type="entry name" value="GPCR_Rhodpsn_7TM"/>
</dbReference>
<feature type="transmembrane region" description="Helical" evidence="7">
    <location>
        <begin position="173"/>
        <end position="199"/>
    </location>
</feature>
<protein>
    <recommendedName>
        <fullName evidence="8">G-protein coupled receptors family 1 profile domain-containing protein</fullName>
    </recommendedName>
</protein>
<dbReference type="InterPro" id="IPR000276">
    <property type="entry name" value="GPCR_Rhodpsn"/>
</dbReference>
<evidence type="ECO:0000259" key="8">
    <source>
        <dbReference type="PROSITE" id="PS50262"/>
    </source>
</evidence>
<proteinExistence type="predicted"/>
<keyword evidence="6" id="KW-0675">Receptor</keyword>
<evidence type="ECO:0000256" key="2">
    <source>
        <dbReference type="ARBA" id="ARBA00022692"/>
    </source>
</evidence>
<name>A0A137NZ55_CONC2</name>
<dbReference type="InterPro" id="IPR050125">
    <property type="entry name" value="GPCR_opsins"/>
</dbReference>